<accession>A0A0E9XX73</accession>
<dbReference type="EMBL" id="GBXM01002289">
    <property type="protein sequence ID" value="JAI06289.1"/>
    <property type="molecule type" value="Transcribed_RNA"/>
</dbReference>
<proteinExistence type="predicted"/>
<organism evidence="1">
    <name type="scientific">Anguilla anguilla</name>
    <name type="common">European freshwater eel</name>
    <name type="synonym">Muraena anguilla</name>
    <dbReference type="NCBI Taxonomy" id="7936"/>
    <lineage>
        <taxon>Eukaryota</taxon>
        <taxon>Metazoa</taxon>
        <taxon>Chordata</taxon>
        <taxon>Craniata</taxon>
        <taxon>Vertebrata</taxon>
        <taxon>Euteleostomi</taxon>
        <taxon>Actinopterygii</taxon>
        <taxon>Neopterygii</taxon>
        <taxon>Teleostei</taxon>
        <taxon>Anguilliformes</taxon>
        <taxon>Anguillidae</taxon>
        <taxon>Anguilla</taxon>
    </lineage>
</organism>
<evidence type="ECO:0000313" key="1">
    <source>
        <dbReference type="EMBL" id="JAI06289.1"/>
    </source>
</evidence>
<name>A0A0E9XX73_ANGAN</name>
<reference evidence="1" key="1">
    <citation type="submission" date="2014-11" db="EMBL/GenBank/DDBJ databases">
        <authorList>
            <person name="Amaro Gonzalez C."/>
        </authorList>
    </citation>
    <scope>NUCLEOTIDE SEQUENCE</scope>
</reference>
<protein>
    <submittedName>
        <fullName evidence="1">Uncharacterized protein</fullName>
    </submittedName>
</protein>
<sequence>MLFFFLNLKTEFV</sequence>
<reference evidence="1" key="2">
    <citation type="journal article" date="2015" name="Fish Shellfish Immunol.">
        <title>Early steps in the European eel (Anguilla anguilla)-Vibrio vulnificus interaction in the gills: Role of the RtxA13 toxin.</title>
        <authorList>
            <person name="Callol A."/>
            <person name="Pajuelo D."/>
            <person name="Ebbesson L."/>
            <person name="Teles M."/>
            <person name="MacKenzie S."/>
            <person name="Amaro C."/>
        </authorList>
    </citation>
    <scope>NUCLEOTIDE SEQUENCE</scope>
</reference>